<dbReference type="Gene3D" id="3.40.190.10">
    <property type="entry name" value="Periplasmic binding protein-like II"/>
    <property type="match status" value="2"/>
</dbReference>
<dbReference type="Proteomes" id="UP001595956">
    <property type="component" value="Unassembled WGS sequence"/>
</dbReference>
<evidence type="ECO:0000313" key="5">
    <source>
        <dbReference type="EMBL" id="MFC5493215.1"/>
    </source>
</evidence>
<dbReference type="CDD" id="cd13590">
    <property type="entry name" value="PBP2_PotD_PotF_like"/>
    <property type="match status" value="1"/>
</dbReference>
<comment type="caution">
    <text evidence="5">The sequence shown here is derived from an EMBL/GenBank/DDBJ whole genome shotgun (WGS) entry which is preliminary data.</text>
</comment>
<dbReference type="PANTHER" id="PTHR30222:SF17">
    <property type="entry name" value="SPERMIDINE_PUTRESCINE-BINDING PERIPLASMIC PROTEIN"/>
    <property type="match status" value="1"/>
</dbReference>
<protein>
    <submittedName>
        <fullName evidence="5">PotD/PotF family extracellular solute-binding protein</fullName>
    </submittedName>
</protein>
<evidence type="ECO:0000256" key="1">
    <source>
        <dbReference type="ARBA" id="ARBA00004418"/>
    </source>
</evidence>
<dbReference type="InterPro" id="IPR001188">
    <property type="entry name" value="Sperm_putr-bd"/>
</dbReference>
<reference evidence="6" key="1">
    <citation type="journal article" date="2019" name="Int. J. Syst. Evol. Microbiol.">
        <title>The Global Catalogue of Microorganisms (GCM) 10K type strain sequencing project: providing services to taxonomists for standard genome sequencing and annotation.</title>
        <authorList>
            <consortium name="The Broad Institute Genomics Platform"/>
            <consortium name="The Broad Institute Genome Sequencing Center for Infectious Disease"/>
            <person name="Wu L."/>
            <person name="Ma J."/>
        </authorList>
    </citation>
    <scope>NUCLEOTIDE SEQUENCE [LARGE SCALE GENOMIC DNA]</scope>
    <source>
        <strain evidence="6">KACC 13778</strain>
    </source>
</reference>
<evidence type="ECO:0000256" key="3">
    <source>
        <dbReference type="ARBA" id="ARBA00022729"/>
    </source>
</evidence>
<keyword evidence="6" id="KW-1185">Reference proteome</keyword>
<keyword evidence="3" id="KW-0732">Signal</keyword>
<name>A0ABW0MYQ0_9ACTN</name>
<dbReference type="EMBL" id="JBHSMD010000002">
    <property type="protein sequence ID" value="MFC5493215.1"/>
    <property type="molecule type" value="Genomic_DNA"/>
</dbReference>
<comment type="subcellular location">
    <subcellularLocation>
        <location evidence="1">Periplasm</location>
    </subcellularLocation>
</comment>
<dbReference type="SUPFAM" id="SSF53850">
    <property type="entry name" value="Periplasmic binding protein-like II"/>
    <property type="match status" value="1"/>
</dbReference>
<sequence length="397" mass="44229">MPPESPGRRGGLSRRSLLKGGGVVAFGGLSLAALQLPFFEVQGAQQDPSLCTAPDVSAEEMELIISNWPGYIDPRKNPNGTFQTFQSQTGISVAYTDDVNDNAEFYAKVRNQLGACEPINRDMMMLTDWMAARMIGLGWIQPIDKAKVPNLHANLIDPLRDKQWDPDLEFHAPWQSGLTGIAYNAAKTGEVKSFEELLSRADLKGRITLLSEMRDTMGFMLRVVGADPKSFTDAEWENAIDRLRKAVDDEHVRQFTGNEYMQDLAAGNILACEAWSGDVIQLQLDDPNIKFVAPEEGLSLWSDNMIVPNLAAHRANAEKWIDYYYEPAVAAKLASWVNYICPVKGAREEMEKIDPSLVDNELIFPSDELLANTFDFMPLTDQQQVKYEGDWSDVTGG</sequence>
<keyword evidence="2" id="KW-0813">Transport</keyword>
<dbReference type="PROSITE" id="PS51318">
    <property type="entry name" value="TAT"/>
    <property type="match status" value="1"/>
</dbReference>
<evidence type="ECO:0000256" key="2">
    <source>
        <dbReference type="ARBA" id="ARBA00022448"/>
    </source>
</evidence>
<evidence type="ECO:0000256" key="4">
    <source>
        <dbReference type="ARBA" id="ARBA00022764"/>
    </source>
</evidence>
<organism evidence="5 6">
    <name type="scientific">Nocardioides caricicola</name>
    <dbReference type="NCBI Taxonomy" id="634770"/>
    <lineage>
        <taxon>Bacteria</taxon>
        <taxon>Bacillati</taxon>
        <taxon>Actinomycetota</taxon>
        <taxon>Actinomycetes</taxon>
        <taxon>Propionibacteriales</taxon>
        <taxon>Nocardioidaceae</taxon>
        <taxon>Nocardioides</taxon>
    </lineage>
</organism>
<gene>
    <name evidence="5" type="ORF">ACFPKY_08885</name>
</gene>
<dbReference type="InterPro" id="IPR006059">
    <property type="entry name" value="SBP"/>
</dbReference>
<dbReference type="InterPro" id="IPR006311">
    <property type="entry name" value="TAT_signal"/>
</dbReference>
<proteinExistence type="predicted"/>
<dbReference type="Pfam" id="PF13416">
    <property type="entry name" value="SBP_bac_8"/>
    <property type="match status" value="1"/>
</dbReference>
<dbReference type="RefSeq" id="WP_345172118.1">
    <property type="nucleotide sequence ID" value="NZ_BAABFQ010000003.1"/>
</dbReference>
<dbReference type="PANTHER" id="PTHR30222">
    <property type="entry name" value="SPERMIDINE/PUTRESCINE-BINDING PERIPLASMIC PROTEIN"/>
    <property type="match status" value="1"/>
</dbReference>
<evidence type="ECO:0000313" key="6">
    <source>
        <dbReference type="Proteomes" id="UP001595956"/>
    </source>
</evidence>
<accession>A0ABW0MYQ0</accession>
<keyword evidence="4" id="KW-0574">Periplasm</keyword>
<dbReference type="PRINTS" id="PR00909">
    <property type="entry name" value="SPERMDNBNDNG"/>
</dbReference>